<reference evidence="2" key="1">
    <citation type="submission" date="2017-04" db="EMBL/GenBank/DDBJ databases">
        <title>Genome evolution of the luminous symbionts of deep sea anglerfish.</title>
        <authorList>
            <person name="Hendry T.A."/>
        </authorList>
    </citation>
    <scope>NUCLEOTIDE SEQUENCE [LARGE SCALE GENOMIC DNA]</scope>
</reference>
<gene>
    <name evidence="1" type="ORF">BTN49_0537</name>
</gene>
<dbReference type="EMBL" id="NBYY01000009">
    <property type="protein sequence ID" value="PCS23568.1"/>
    <property type="molecule type" value="Genomic_DNA"/>
</dbReference>
<evidence type="ECO:0000313" key="2">
    <source>
        <dbReference type="Proteomes" id="UP000219020"/>
    </source>
</evidence>
<organism evidence="1 2">
    <name type="scientific">Candidatus Enterovibrio escicola</name>
    <dbReference type="NCBI Taxonomy" id="1927127"/>
    <lineage>
        <taxon>Bacteria</taxon>
        <taxon>Pseudomonadati</taxon>
        <taxon>Pseudomonadota</taxon>
        <taxon>Gammaproteobacteria</taxon>
        <taxon>Vibrionales</taxon>
        <taxon>Vibrionaceae</taxon>
        <taxon>Enterovibrio</taxon>
    </lineage>
</organism>
<sequence length="52" mass="6112">MESGIYNINKRFHHCTPLLIRHLSDAAEFIGFIHQGKQKRFLSRSDDRVITN</sequence>
<dbReference type="RefSeq" id="WP_190319185.1">
    <property type="nucleotide sequence ID" value="NZ_CAWOZE010000001.1"/>
</dbReference>
<protein>
    <submittedName>
        <fullName evidence="1">Uncharacterized protein</fullName>
    </submittedName>
</protein>
<name>A0A2A5T618_9GAMM</name>
<dbReference type="AlphaFoldDB" id="A0A2A5T618"/>
<proteinExistence type="predicted"/>
<dbReference type="Proteomes" id="UP000219020">
    <property type="component" value="Unassembled WGS sequence"/>
</dbReference>
<accession>A0A2A5T618</accession>
<comment type="caution">
    <text evidence="1">The sequence shown here is derived from an EMBL/GenBank/DDBJ whole genome shotgun (WGS) entry which is preliminary data.</text>
</comment>
<evidence type="ECO:0000313" key="1">
    <source>
        <dbReference type="EMBL" id="PCS23568.1"/>
    </source>
</evidence>
<keyword evidence="2" id="KW-1185">Reference proteome</keyword>